<dbReference type="Gene3D" id="3.40.50.2300">
    <property type="match status" value="2"/>
</dbReference>
<organism evidence="2 3">
    <name type="scientific">Desulfonatronum thiosulfatophilum</name>
    <dbReference type="NCBI Taxonomy" id="617002"/>
    <lineage>
        <taxon>Bacteria</taxon>
        <taxon>Pseudomonadati</taxon>
        <taxon>Thermodesulfobacteriota</taxon>
        <taxon>Desulfovibrionia</taxon>
        <taxon>Desulfovibrionales</taxon>
        <taxon>Desulfonatronaceae</taxon>
        <taxon>Desulfonatronum</taxon>
    </lineage>
</organism>
<dbReference type="PANTHER" id="PTHR35271">
    <property type="entry name" value="ABC TRANSPORTER, SUBSTRATE-BINDING LIPOPROTEIN-RELATED"/>
    <property type="match status" value="1"/>
</dbReference>
<dbReference type="AlphaFoldDB" id="A0A1G6DXK1"/>
<dbReference type="EMBL" id="FMXO01000014">
    <property type="protein sequence ID" value="SDB49876.1"/>
    <property type="molecule type" value="Genomic_DNA"/>
</dbReference>
<evidence type="ECO:0000313" key="3">
    <source>
        <dbReference type="Proteomes" id="UP000198771"/>
    </source>
</evidence>
<keyword evidence="3" id="KW-1185">Reference proteome</keyword>
<dbReference type="Proteomes" id="UP000198771">
    <property type="component" value="Unassembled WGS sequence"/>
</dbReference>
<keyword evidence="1" id="KW-0812">Transmembrane</keyword>
<protein>
    <submittedName>
        <fullName evidence="2">Putative ABC transport system substrate-binding protein</fullName>
    </submittedName>
</protein>
<dbReference type="CDD" id="cd06325">
    <property type="entry name" value="PBP1_ABC_unchar_transporter"/>
    <property type="match status" value="1"/>
</dbReference>
<name>A0A1G6DXK1_9BACT</name>
<evidence type="ECO:0000313" key="2">
    <source>
        <dbReference type="EMBL" id="SDB49876.1"/>
    </source>
</evidence>
<reference evidence="2 3" key="1">
    <citation type="submission" date="2016-10" db="EMBL/GenBank/DDBJ databases">
        <authorList>
            <person name="de Groot N.N."/>
        </authorList>
    </citation>
    <scope>NUCLEOTIDE SEQUENCE [LARGE SCALE GENOMIC DNA]</scope>
    <source>
        <strain evidence="2 3">ASO4-2</strain>
    </source>
</reference>
<dbReference type="InterPro" id="IPR007487">
    <property type="entry name" value="ABC_transpt-TYRBP-like"/>
</dbReference>
<keyword evidence="1" id="KW-1133">Transmembrane helix</keyword>
<accession>A0A1G6DXK1</accession>
<dbReference type="RefSeq" id="WP_092122136.1">
    <property type="nucleotide sequence ID" value="NZ_FMXO01000014.1"/>
</dbReference>
<dbReference type="PANTHER" id="PTHR35271:SF1">
    <property type="entry name" value="ABC TRANSPORTER, SUBSTRATE-BINDING LIPOPROTEIN"/>
    <property type="match status" value="1"/>
</dbReference>
<sequence>MSATCSGDRLFLATFSHRQVSTLFGCVTLYTLVMLIGIASTVAAEPFQDLAFSKNHAVHFFDVVHTAQLPGPVEKSLGATSSPSGDPAIIYLALYRGITEAEQGFMDYLRASELESRFIIRDAAGNAATVETMRTEIKELRPDLVYAFGSTVATILAGTWDERDPELHVTDLPILFNIVADPVGARLVETLQKSGRNITGTTHAVPIDAQGRTLRRALTFNRLGVIYNPLEVNSRLSVDALANELANDDITVIRAPITVQAAFAEDAATVAAATKDLLGAGVEVIYLPSDSTIITHAKIITDLTNTSGIPTFSATEAPIRTAGAVMGLTSAYYNVGQFAGYKAVQILRGLARVEEIPIESLNRFTFVVNVPAAIVTDGLPPMELLRIGELLHPPPSP</sequence>
<gene>
    <name evidence="2" type="ORF">SAMN05660653_02452</name>
</gene>
<keyword evidence="1" id="KW-0472">Membrane</keyword>
<dbReference type="OrthoDB" id="9776955at2"/>
<proteinExistence type="predicted"/>
<dbReference type="STRING" id="617002.SAMN05660653_02452"/>
<feature type="transmembrane region" description="Helical" evidence="1">
    <location>
        <begin position="20"/>
        <end position="44"/>
    </location>
</feature>
<dbReference type="Pfam" id="PF04392">
    <property type="entry name" value="ABC_sub_bind"/>
    <property type="match status" value="1"/>
</dbReference>
<evidence type="ECO:0000256" key="1">
    <source>
        <dbReference type="SAM" id="Phobius"/>
    </source>
</evidence>